<dbReference type="KEGG" id="abo:ABO_1844"/>
<feature type="transmembrane region" description="Helical" evidence="4">
    <location>
        <begin position="77"/>
        <end position="95"/>
    </location>
</feature>
<feature type="transmembrane region" description="Helical" evidence="4">
    <location>
        <begin position="7"/>
        <end position="27"/>
    </location>
</feature>
<feature type="transmembrane region" description="Helical" evidence="4">
    <location>
        <begin position="371"/>
        <end position="391"/>
    </location>
</feature>
<feature type="transmembrane region" description="Helical" evidence="4">
    <location>
        <begin position="218"/>
        <end position="240"/>
    </location>
</feature>
<keyword evidence="1 4" id="KW-0812">Transmembrane</keyword>
<dbReference type="eggNOG" id="COG2814">
    <property type="taxonomic scope" value="Bacteria"/>
</dbReference>
<proteinExistence type="predicted"/>
<dbReference type="InterPro" id="IPR011701">
    <property type="entry name" value="MFS"/>
</dbReference>
<sequence>MNVQPAKYGFVAALGLSQLVSWGVLYYSFPLIAEAMINDTGISRSSIYGAATAGLLLAAAMAYPVGTLVDRGHGRKIMVGATFAASLTTLLWSYAATAPAFYAAIITLAGLQATLLYEPAFAVVVRQLNIQQARSAITAITLWAGFSSTLFVPLVQSMLDALGWRGTLLSLAAINLAIAAPLYYWAIPPATTARNVTPPKTVAANQPSLSPILRQPTFYLLSASFCAYMALFSGFTYHLYPLLVARSDDTQSVVLAIALIGPAQVGARVLILLFKKITIRQLGLLTGITFPVAIVLLKAPPSTLTLVALCLLYGGANGIFTIVRAMAVPELLSRHHYGRINGIMLIPMSLARAVAPWAIAGYWTHTGSAQGAINLILGLALLVPVLFGLAINTRRRNC</sequence>
<evidence type="ECO:0000256" key="1">
    <source>
        <dbReference type="ARBA" id="ARBA00022692"/>
    </source>
</evidence>
<feature type="domain" description="Major facilitator superfamily (MFS) profile" evidence="5">
    <location>
        <begin position="1"/>
        <end position="396"/>
    </location>
</feature>
<dbReference type="PANTHER" id="PTHR11360:SF308">
    <property type="entry name" value="BLL3089 PROTEIN"/>
    <property type="match status" value="1"/>
</dbReference>
<dbReference type="RefSeq" id="WP_011589123.1">
    <property type="nucleotide sequence ID" value="NC_008260.1"/>
</dbReference>
<reference evidence="6 7" key="1">
    <citation type="journal article" date="2006" name="Nat. Biotechnol.">
        <title>Genome sequence of the ubiquitous hydrocarbon-degrading marine bacterium Alcanivorax borkumensis.</title>
        <authorList>
            <person name="Schneiker S."/>
            <person name="Martins dos Santos V.A.P."/>
            <person name="Bartels D."/>
            <person name="Bekel T."/>
            <person name="Brecht M."/>
            <person name="Buhrmester J."/>
            <person name="Chernikova T.N."/>
            <person name="Denaro R."/>
            <person name="Ferrer M."/>
            <person name="Gertler C."/>
            <person name="Goesmann A."/>
            <person name="Golyshina O.V."/>
            <person name="Kaminski F."/>
            <person name="Khachane A.N."/>
            <person name="Lang S."/>
            <person name="Linke B."/>
            <person name="McHardy A.C."/>
            <person name="Meyer F."/>
            <person name="Nechitaylo T."/>
            <person name="Puehler A."/>
            <person name="Regenhardt D."/>
            <person name="Rupp O."/>
            <person name="Sabirova J.S."/>
            <person name="Selbitschka W."/>
            <person name="Yakimov M.M."/>
            <person name="Timmis K.N."/>
            <person name="Vorhoelter F.-J."/>
            <person name="Weidner S."/>
            <person name="Kaiser O."/>
            <person name="Golyshin P.N."/>
        </authorList>
    </citation>
    <scope>NUCLEOTIDE SEQUENCE [LARGE SCALE GENOMIC DNA]</scope>
    <source>
        <strain evidence="7">ATCC 700651 / DSM 11573 / NCIMB 13689 / SK2</strain>
    </source>
</reference>
<dbReference type="OrthoDB" id="5966585at2"/>
<dbReference type="PANTHER" id="PTHR11360">
    <property type="entry name" value="MONOCARBOXYLATE TRANSPORTER"/>
    <property type="match status" value="1"/>
</dbReference>
<feature type="transmembrane region" description="Helical" evidence="4">
    <location>
        <begin position="281"/>
        <end position="300"/>
    </location>
</feature>
<feature type="transmembrane region" description="Helical" evidence="4">
    <location>
        <begin position="136"/>
        <end position="155"/>
    </location>
</feature>
<feature type="transmembrane region" description="Helical" evidence="4">
    <location>
        <begin position="306"/>
        <end position="328"/>
    </location>
</feature>
<evidence type="ECO:0000256" key="2">
    <source>
        <dbReference type="ARBA" id="ARBA00022989"/>
    </source>
</evidence>
<keyword evidence="7" id="KW-1185">Reference proteome</keyword>
<dbReference type="STRING" id="393595.ABO_1844"/>
<evidence type="ECO:0000313" key="7">
    <source>
        <dbReference type="Proteomes" id="UP000008871"/>
    </source>
</evidence>
<evidence type="ECO:0000256" key="4">
    <source>
        <dbReference type="SAM" id="Phobius"/>
    </source>
</evidence>
<dbReference type="GO" id="GO:0022857">
    <property type="term" value="F:transmembrane transporter activity"/>
    <property type="evidence" value="ECO:0007669"/>
    <property type="project" value="InterPro"/>
</dbReference>
<protein>
    <recommendedName>
        <fullName evidence="5">Major facilitator superfamily (MFS) profile domain-containing protein</fullName>
    </recommendedName>
</protein>
<dbReference type="InterPro" id="IPR050327">
    <property type="entry name" value="Proton-linked_MCT"/>
</dbReference>
<feature type="transmembrane region" description="Helical" evidence="4">
    <location>
        <begin position="252"/>
        <end position="274"/>
    </location>
</feature>
<dbReference type="EMBL" id="AM286690">
    <property type="protein sequence ID" value="CAL17292.1"/>
    <property type="molecule type" value="Genomic_DNA"/>
</dbReference>
<dbReference type="AlphaFoldDB" id="Q0VNF6"/>
<dbReference type="Gene3D" id="1.20.1250.20">
    <property type="entry name" value="MFS general substrate transporter like domains"/>
    <property type="match status" value="1"/>
</dbReference>
<evidence type="ECO:0000313" key="6">
    <source>
        <dbReference type="EMBL" id="CAL17292.1"/>
    </source>
</evidence>
<feature type="transmembrane region" description="Helical" evidence="4">
    <location>
        <begin position="47"/>
        <end position="65"/>
    </location>
</feature>
<dbReference type="PROSITE" id="PS50850">
    <property type="entry name" value="MFS"/>
    <property type="match status" value="1"/>
</dbReference>
<accession>Q0VNF6</accession>
<feature type="transmembrane region" description="Helical" evidence="4">
    <location>
        <begin position="167"/>
        <end position="186"/>
    </location>
</feature>
<dbReference type="InterPro" id="IPR020846">
    <property type="entry name" value="MFS_dom"/>
</dbReference>
<dbReference type="SUPFAM" id="SSF103473">
    <property type="entry name" value="MFS general substrate transporter"/>
    <property type="match status" value="1"/>
</dbReference>
<keyword evidence="3 4" id="KW-0472">Membrane</keyword>
<feature type="transmembrane region" description="Helical" evidence="4">
    <location>
        <begin position="101"/>
        <end position="124"/>
    </location>
</feature>
<gene>
    <name evidence="6" type="ordered locus">ABO_1844</name>
</gene>
<evidence type="ECO:0000256" key="3">
    <source>
        <dbReference type="ARBA" id="ARBA00023136"/>
    </source>
</evidence>
<dbReference type="HOGENOM" id="CLU_001265_59_0_6"/>
<name>Q0VNF6_ALCBS</name>
<evidence type="ECO:0000259" key="5">
    <source>
        <dbReference type="PROSITE" id="PS50850"/>
    </source>
</evidence>
<organism evidence="6 7">
    <name type="scientific">Alcanivorax borkumensis (strain ATCC 700651 / DSM 11573 / NCIMB 13689 / SK2)</name>
    <dbReference type="NCBI Taxonomy" id="393595"/>
    <lineage>
        <taxon>Bacteria</taxon>
        <taxon>Pseudomonadati</taxon>
        <taxon>Pseudomonadota</taxon>
        <taxon>Gammaproteobacteria</taxon>
        <taxon>Oceanospirillales</taxon>
        <taxon>Alcanivoracaceae</taxon>
        <taxon>Alcanivorax</taxon>
    </lineage>
</organism>
<dbReference type="InterPro" id="IPR036259">
    <property type="entry name" value="MFS_trans_sf"/>
</dbReference>
<dbReference type="Pfam" id="PF07690">
    <property type="entry name" value="MFS_1"/>
    <property type="match status" value="1"/>
</dbReference>
<keyword evidence="2 4" id="KW-1133">Transmembrane helix</keyword>
<dbReference type="Proteomes" id="UP000008871">
    <property type="component" value="Chromosome"/>
</dbReference>